<dbReference type="PANTHER" id="PTHR33825:SF5">
    <property type="entry name" value="TRANSMEMBRANE PROTEIN"/>
    <property type="match status" value="1"/>
</dbReference>
<dbReference type="Proteomes" id="UP000235145">
    <property type="component" value="Unassembled WGS sequence"/>
</dbReference>
<feature type="compositionally biased region" description="Polar residues" evidence="1">
    <location>
        <begin position="30"/>
        <end position="51"/>
    </location>
</feature>
<evidence type="ECO:0000313" key="4">
    <source>
        <dbReference type="Proteomes" id="UP000235145"/>
    </source>
</evidence>
<feature type="region of interest" description="Disordered" evidence="1">
    <location>
        <begin position="26"/>
        <end position="51"/>
    </location>
</feature>
<keyword evidence="2" id="KW-0472">Membrane</keyword>
<sequence length="307" mass="33187">MLSNIHTKLIRKIKEVPALQEKKTEEIKEMTSTTDPAEISGNLSTSPSAMPSNTASILPPPSIASVLPSSATSSIVDCQSTPFRVSDLFMSLSFVFQRGVTLVTLSFPRSIQGGIGLLLLYNNQDSSLSLSISLSLFLSLSYIDAISADISNYDHDGKSSTFGNLASHTETRSSSSPPLTSKSIVISATCLFCSAIPTLLALMSFAQSRDQEQVYILSLLAIESLEKLLDVTREELPDTLVVVRLSGMEISDLTMANVRLSGMEISDLTMELSDLGQEITQGVKSSTRAVRLAEERLRRLTNMNPSG</sequence>
<evidence type="ECO:0000313" key="3">
    <source>
        <dbReference type="EMBL" id="KAJ0200431.1"/>
    </source>
</evidence>
<name>A0A9R1V6B4_LACSA</name>
<reference evidence="3 4" key="1">
    <citation type="journal article" date="2017" name="Nat. Commun.">
        <title>Genome assembly with in vitro proximity ligation data and whole-genome triplication in lettuce.</title>
        <authorList>
            <person name="Reyes-Chin-Wo S."/>
            <person name="Wang Z."/>
            <person name="Yang X."/>
            <person name="Kozik A."/>
            <person name="Arikit S."/>
            <person name="Song C."/>
            <person name="Xia L."/>
            <person name="Froenicke L."/>
            <person name="Lavelle D.O."/>
            <person name="Truco M.J."/>
            <person name="Xia R."/>
            <person name="Zhu S."/>
            <person name="Xu C."/>
            <person name="Xu H."/>
            <person name="Xu X."/>
            <person name="Cox K."/>
            <person name="Korf I."/>
            <person name="Meyers B.C."/>
            <person name="Michelmore R.W."/>
        </authorList>
    </citation>
    <scope>NUCLEOTIDE SEQUENCE [LARGE SCALE GENOMIC DNA]</scope>
    <source>
        <strain evidence="4">cv. Salinas</strain>
        <tissue evidence="3">Seedlings</tissue>
    </source>
</reference>
<keyword evidence="4" id="KW-1185">Reference proteome</keyword>
<proteinExistence type="predicted"/>
<organism evidence="3 4">
    <name type="scientific">Lactuca sativa</name>
    <name type="common">Garden lettuce</name>
    <dbReference type="NCBI Taxonomy" id="4236"/>
    <lineage>
        <taxon>Eukaryota</taxon>
        <taxon>Viridiplantae</taxon>
        <taxon>Streptophyta</taxon>
        <taxon>Embryophyta</taxon>
        <taxon>Tracheophyta</taxon>
        <taxon>Spermatophyta</taxon>
        <taxon>Magnoliopsida</taxon>
        <taxon>eudicotyledons</taxon>
        <taxon>Gunneridae</taxon>
        <taxon>Pentapetalae</taxon>
        <taxon>asterids</taxon>
        <taxon>campanulids</taxon>
        <taxon>Asterales</taxon>
        <taxon>Asteraceae</taxon>
        <taxon>Cichorioideae</taxon>
        <taxon>Cichorieae</taxon>
        <taxon>Lactucinae</taxon>
        <taxon>Lactuca</taxon>
    </lineage>
</organism>
<evidence type="ECO:0000256" key="2">
    <source>
        <dbReference type="SAM" id="Phobius"/>
    </source>
</evidence>
<evidence type="ECO:0000256" key="1">
    <source>
        <dbReference type="SAM" id="MobiDB-lite"/>
    </source>
</evidence>
<feature type="transmembrane region" description="Helical" evidence="2">
    <location>
        <begin position="184"/>
        <end position="206"/>
    </location>
</feature>
<gene>
    <name evidence="3" type="ORF">LSAT_V11C600302230</name>
</gene>
<dbReference type="PANTHER" id="PTHR33825">
    <property type="entry name" value="CHITINASE-LIKE PROTEIN"/>
    <property type="match status" value="1"/>
</dbReference>
<dbReference type="AlphaFoldDB" id="A0A9R1V6B4"/>
<keyword evidence="2" id="KW-1133">Transmembrane helix</keyword>
<keyword evidence="2" id="KW-0812">Transmembrane</keyword>
<dbReference type="EMBL" id="NBSK02000006">
    <property type="protein sequence ID" value="KAJ0200431.1"/>
    <property type="molecule type" value="Genomic_DNA"/>
</dbReference>
<comment type="caution">
    <text evidence="3">The sequence shown here is derived from an EMBL/GenBank/DDBJ whole genome shotgun (WGS) entry which is preliminary data.</text>
</comment>
<protein>
    <submittedName>
        <fullName evidence="3">Uncharacterized protein</fullName>
    </submittedName>
</protein>
<accession>A0A9R1V6B4</accession>